<reference evidence="10 11" key="1">
    <citation type="submission" date="2020-02" db="EMBL/GenBank/DDBJ databases">
        <title>Comparative genomics of sulfur disproportionating microorganisms.</title>
        <authorList>
            <person name="Ward L.M."/>
            <person name="Bertran E."/>
            <person name="Johnston D.T."/>
        </authorList>
    </citation>
    <scope>NUCLEOTIDE SEQUENCE [LARGE SCALE GENOMIC DNA]</scope>
    <source>
        <strain evidence="10 11">DSM 3696</strain>
    </source>
</reference>
<accession>A0A7K3NL79</accession>
<evidence type="ECO:0000313" key="10">
    <source>
        <dbReference type="EMBL" id="NDY56958.1"/>
    </source>
</evidence>
<comment type="cofactor">
    <cofactor evidence="8">
        <name>Mg(2+)</name>
        <dbReference type="ChEBI" id="CHEBI:18420"/>
    </cofactor>
</comment>
<keyword evidence="2 8" id="KW-0808">Transferase</keyword>
<dbReference type="AlphaFoldDB" id="A0A7K3NL79"/>
<proteinExistence type="inferred from homology"/>
<dbReference type="SUPFAM" id="SSF53448">
    <property type="entry name" value="Nucleotide-diphospho-sugar transferases"/>
    <property type="match status" value="1"/>
</dbReference>
<dbReference type="PANTHER" id="PTHR19136:SF81">
    <property type="entry name" value="MOLYBDENUM COFACTOR GUANYLYLTRANSFERASE"/>
    <property type="match status" value="1"/>
</dbReference>
<comment type="domain">
    <text evidence="8">The N-terminal domain determines nucleotide recognition and specific binding, while the C-terminal domain determines the specific binding to the target protein.</text>
</comment>
<evidence type="ECO:0000313" key="11">
    <source>
        <dbReference type="Proteomes" id="UP000469724"/>
    </source>
</evidence>
<feature type="binding site" evidence="8">
    <location>
        <begin position="21"/>
        <end position="23"/>
    </location>
    <ligand>
        <name>GTP</name>
        <dbReference type="ChEBI" id="CHEBI:37565"/>
    </ligand>
</feature>
<comment type="catalytic activity">
    <reaction evidence="8">
        <text>Mo-molybdopterin + GTP + H(+) = Mo-molybdopterin guanine dinucleotide + diphosphate</text>
        <dbReference type="Rhea" id="RHEA:34243"/>
        <dbReference type="ChEBI" id="CHEBI:15378"/>
        <dbReference type="ChEBI" id="CHEBI:33019"/>
        <dbReference type="ChEBI" id="CHEBI:37565"/>
        <dbReference type="ChEBI" id="CHEBI:71302"/>
        <dbReference type="ChEBI" id="CHEBI:71310"/>
        <dbReference type="EC" id="2.7.7.77"/>
    </reaction>
</comment>
<keyword evidence="7 8" id="KW-0501">Molybdenum cofactor biosynthesis</keyword>
<keyword evidence="11" id="KW-1185">Reference proteome</keyword>
<feature type="binding site" evidence="8">
    <location>
        <position position="105"/>
    </location>
    <ligand>
        <name>Mg(2+)</name>
        <dbReference type="ChEBI" id="CHEBI:18420"/>
    </ligand>
</feature>
<dbReference type="Proteomes" id="UP000469724">
    <property type="component" value="Unassembled WGS sequence"/>
</dbReference>
<evidence type="ECO:0000256" key="2">
    <source>
        <dbReference type="ARBA" id="ARBA00022679"/>
    </source>
</evidence>
<comment type="similarity">
    <text evidence="8">Belongs to the MobA family.</text>
</comment>
<feature type="binding site" evidence="8">
    <location>
        <position position="33"/>
    </location>
    <ligand>
        <name>GTP</name>
        <dbReference type="ChEBI" id="CHEBI:37565"/>
    </ligand>
</feature>
<evidence type="ECO:0000256" key="4">
    <source>
        <dbReference type="ARBA" id="ARBA00022741"/>
    </source>
</evidence>
<dbReference type="HAMAP" id="MF_00316">
    <property type="entry name" value="MobA"/>
    <property type="match status" value="1"/>
</dbReference>
<dbReference type="GO" id="GO:0046872">
    <property type="term" value="F:metal ion binding"/>
    <property type="evidence" value="ECO:0007669"/>
    <property type="project" value="UniProtKB-KW"/>
</dbReference>
<keyword evidence="4 8" id="KW-0547">Nucleotide-binding</keyword>
<sequence length="211" mass="22589">MNASPPPAVPPESGPVLGVVLAGGRSTRLGRDKVAEVIGGRSLLAATVELLARVVDEVAVSGRDPAPFGVAVPWLPDVVADTGPAGGILTALEAYGRPILAVSCDLPFLRQDTLTALLAARRRRPTTALLTTYRRTDTGYVESLVGVYEPAGAPILRRAIENGLYRLSAVFPETIRHHLDYDPADPEAAKPFFNINYPRDLELAREMELVS</sequence>
<organism evidence="10 11">
    <name type="scientific">Desulfolutivibrio sulfodismutans</name>
    <dbReference type="NCBI Taxonomy" id="63561"/>
    <lineage>
        <taxon>Bacteria</taxon>
        <taxon>Pseudomonadati</taxon>
        <taxon>Thermodesulfobacteriota</taxon>
        <taxon>Desulfovibrionia</taxon>
        <taxon>Desulfovibrionales</taxon>
        <taxon>Desulfovibrionaceae</taxon>
        <taxon>Desulfolutivibrio</taxon>
    </lineage>
</organism>
<keyword evidence="3 8" id="KW-0479">Metal-binding</keyword>
<comment type="caution">
    <text evidence="10">The sequence shown here is derived from an EMBL/GenBank/DDBJ whole genome shotgun (WGS) entry which is preliminary data.</text>
</comment>
<evidence type="ECO:0000256" key="1">
    <source>
        <dbReference type="ARBA" id="ARBA00022490"/>
    </source>
</evidence>
<protein>
    <recommendedName>
        <fullName evidence="8">Probable molybdenum cofactor guanylyltransferase</fullName>
        <shortName evidence="8">MoCo guanylyltransferase</shortName>
        <ecNumber evidence="8">2.7.7.77</ecNumber>
    </recommendedName>
    <alternativeName>
        <fullName evidence="8">GTP:molybdopterin guanylyltransferase</fullName>
    </alternativeName>
    <alternativeName>
        <fullName evidence="8">Mo-MPT guanylyltransferase</fullName>
    </alternativeName>
    <alternativeName>
        <fullName evidence="8">Molybdopterin guanylyltransferase</fullName>
    </alternativeName>
    <alternativeName>
        <fullName evidence="8">Molybdopterin-guanine dinucleotide synthase</fullName>
        <shortName evidence="8">MGD synthase</shortName>
    </alternativeName>
</protein>
<keyword evidence="10" id="KW-0548">Nucleotidyltransferase</keyword>
<comment type="caution">
    <text evidence="8">Lacks conserved residue(s) required for the propagation of feature annotation.</text>
</comment>
<evidence type="ECO:0000256" key="6">
    <source>
        <dbReference type="ARBA" id="ARBA00023134"/>
    </source>
</evidence>
<evidence type="ECO:0000256" key="8">
    <source>
        <dbReference type="HAMAP-Rule" id="MF_00316"/>
    </source>
</evidence>
<dbReference type="GO" id="GO:0005525">
    <property type="term" value="F:GTP binding"/>
    <property type="evidence" value="ECO:0007669"/>
    <property type="project" value="UniProtKB-UniRule"/>
</dbReference>
<dbReference type="Gene3D" id="3.90.550.10">
    <property type="entry name" value="Spore Coat Polysaccharide Biosynthesis Protein SpsA, Chain A"/>
    <property type="match status" value="1"/>
</dbReference>
<dbReference type="CDD" id="cd02503">
    <property type="entry name" value="MobA"/>
    <property type="match status" value="1"/>
</dbReference>
<feature type="binding site" evidence="8">
    <location>
        <position position="105"/>
    </location>
    <ligand>
        <name>GTP</name>
        <dbReference type="ChEBI" id="CHEBI:37565"/>
    </ligand>
</feature>
<feature type="domain" description="MobA-like NTP transferase" evidence="9">
    <location>
        <begin position="18"/>
        <end position="160"/>
    </location>
</feature>
<keyword evidence="6 8" id="KW-0342">GTP-binding</keyword>
<dbReference type="PANTHER" id="PTHR19136">
    <property type="entry name" value="MOLYBDENUM COFACTOR GUANYLYLTRANSFERASE"/>
    <property type="match status" value="1"/>
</dbReference>
<comment type="function">
    <text evidence="8">Transfers a GMP moiety from GTP to Mo-molybdopterin (Mo-MPT) cofactor (Moco or molybdenum cofactor) to form Mo-molybdopterin guanine dinucleotide (Mo-MGD) cofactor.</text>
</comment>
<dbReference type="GO" id="GO:0005737">
    <property type="term" value="C:cytoplasm"/>
    <property type="evidence" value="ECO:0007669"/>
    <property type="project" value="UniProtKB-SubCell"/>
</dbReference>
<dbReference type="InterPro" id="IPR013482">
    <property type="entry name" value="Molybde_CF_guanTrfase"/>
</dbReference>
<dbReference type="EC" id="2.7.7.77" evidence="8"/>
<evidence type="ECO:0000256" key="5">
    <source>
        <dbReference type="ARBA" id="ARBA00022842"/>
    </source>
</evidence>
<dbReference type="EMBL" id="JAAGRQ010000032">
    <property type="protein sequence ID" value="NDY56958.1"/>
    <property type="molecule type" value="Genomic_DNA"/>
</dbReference>
<feature type="binding site" evidence="8">
    <location>
        <position position="77"/>
    </location>
    <ligand>
        <name>GTP</name>
        <dbReference type="ChEBI" id="CHEBI:37565"/>
    </ligand>
</feature>
<evidence type="ECO:0000256" key="3">
    <source>
        <dbReference type="ARBA" id="ARBA00022723"/>
    </source>
</evidence>
<dbReference type="InterPro" id="IPR025877">
    <property type="entry name" value="MobA-like_NTP_Trfase"/>
</dbReference>
<dbReference type="GO" id="GO:0061603">
    <property type="term" value="F:molybdenum cofactor guanylyltransferase activity"/>
    <property type="evidence" value="ECO:0007669"/>
    <property type="project" value="UniProtKB-EC"/>
</dbReference>
<dbReference type="RefSeq" id="WP_163302005.1">
    <property type="nucleotide sequence ID" value="NZ_JAAGRQ010000032.1"/>
</dbReference>
<keyword evidence="5 8" id="KW-0460">Magnesium</keyword>
<comment type="subcellular location">
    <subcellularLocation>
        <location evidence="8">Cytoplasm</location>
    </subcellularLocation>
</comment>
<dbReference type="InterPro" id="IPR029044">
    <property type="entry name" value="Nucleotide-diphossugar_trans"/>
</dbReference>
<name>A0A7K3NL79_9BACT</name>
<gene>
    <name evidence="8" type="primary">mobA</name>
    <name evidence="10" type="ORF">G3N56_09415</name>
</gene>
<evidence type="ECO:0000259" key="9">
    <source>
        <dbReference type="Pfam" id="PF12804"/>
    </source>
</evidence>
<evidence type="ECO:0000256" key="7">
    <source>
        <dbReference type="ARBA" id="ARBA00023150"/>
    </source>
</evidence>
<keyword evidence="1 8" id="KW-0963">Cytoplasm</keyword>
<dbReference type="Pfam" id="PF12804">
    <property type="entry name" value="NTP_transf_3"/>
    <property type="match status" value="1"/>
</dbReference>
<dbReference type="GO" id="GO:0006777">
    <property type="term" value="P:Mo-molybdopterin cofactor biosynthetic process"/>
    <property type="evidence" value="ECO:0007669"/>
    <property type="project" value="UniProtKB-KW"/>
</dbReference>